<dbReference type="PROSITE" id="PS00188">
    <property type="entry name" value="BIOTIN"/>
    <property type="match status" value="1"/>
</dbReference>
<keyword evidence="1" id="KW-0092">Biotin</keyword>
<sequence>MLAPMPGRIVLVKAEVGAAVQEGDELLVMEAMKMELTLRAPRGGTIEAVQAAPGEFVEADAMLVRLAEA</sequence>
<dbReference type="PANTHER" id="PTHR18866">
    <property type="entry name" value="CARBOXYLASE:PYRUVATE/ACETYL-COA/PROPIONYL-COA CARBOXYLASE"/>
    <property type="match status" value="1"/>
</dbReference>
<evidence type="ECO:0000313" key="3">
    <source>
        <dbReference type="EMBL" id="GAN44359.1"/>
    </source>
</evidence>
<dbReference type="FunFam" id="2.40.50.100:FF:000003">
    <property type="entry name" value="Acetyl-CoA carboxylase biotin carboxyl carrier protein"/>
    <property type="match status" value="1"/>
</dbReference>
<accession>A0A0S6YYG9</accession>
<dbReference type="CDD" id="cd06850">
    <property type="entry name" value="biotinyl_domain"/>
    <property type="match status" value="1"/>
</dbReference>
<proteinExistence type="predicted"/>
<dbReference type="InterPro" id="IPR001882">
    <property type="entry name" value="Biotin_BS"/>
</dbReference>
<dbReference type="PROSITE" id="PS50968">
    <property type="entry name" value="BIOTINYL_LIPOYL"/>
    <property type="match status" value="1"/>
</dbReference>
<feature type="domain" description="Lipoyl-binding" evidence="2">
    <location>
        <begin position="1"/>
        <end position="67"/>
    </location>
</feature>
<evidence type="ECO:0000259" key="2">
    <source>
        <dbReference type="PROSITE" id="PS50968"/>
    </source>
</evidence>
<dbReference type="HOGENOM" id="CLU_016733_9_1_6"/>
<dbReference type="GO" id="GO:0004485">
    <property type="term" value="F:methylcrotonoyl-CoA carboxylase activity"/>
    <property type="evidence" value="ECO:0007669"/>
    <property type="project" value="TreeGrafter"/>
</dbReference>
<gene>
    <name evidence="3" type="ORF">MBSD_0883</name>
</gene>
<organism evidence="3">
    <name type="scientific">Mizugakiibacter sediminis</name>
    <dbReference type="NCBI Taxonomy" id="1475481"/>
    <lineage>
        <taxon>Bacteria</taxon>
        <taxon>Pseudomonadati</taxon>
        <taxon>Pseudomonadota</taxon>
        <taxon>Gammaproteobacteria</taxon>
        <taxon>Lysobacterales</taxon>
        <taxon>Rhodanobacteraceae</taxon>
        <taxon>Mizugakiibacter</taxon>
    </lineage>
</organism>
<dbReference type="InterPro" id="IPR011053">
    <property type="entry name" value="Single_hybrid_motif"/>
</dbReference>
<dbReference type="InterPro" id="IPR000089">
    <property type="entry name" value="Biotin_lipoyl"/>
</dbReference>
<name>A0A0S6YYG9_9GAMM</name>
<protein>
    <submittedName>
        <fullName evidence="3">3-methylcrotonyl-CoA carboxylase subunit alpha</fullName>
    </submittedName>
</protein>
<reference evidence="3" key="1">
    <citation type="submission" date="2015-03" db="EMBL/GenBank/DDBJ databases">
        <title>Draft genome sequence of Mizugakiibacter sediminis skMP5.</title>
        <authorList>
            <person name="Watanabe T."/>
            <person name="Kojima H."/>
            <person name="Fukui M."/>
        </authorList>
    </citation>
    <scope>NUCLEOTIDE SEQUENCE</scope>
    <source>
        <strain evidence="3">SkMP5</strain>
    </source>
</reference>
<dbReference type="Pfam" id="PF00364">
    <property type="entry name" value="Biotin_lipoyl"/>
    <property type="match status" value="1"/>
</dbReference>
<dbReference type="PANTHER" id="PTHR18866:SF33">
    <property type="entry name" value="METHYLCROTONOYL-COA CARBOXYLASE SUBUNIT ALPHA, MITOCHONDRIAL-RELATED"/>
    <property type="match status" value="1"/>
</dbReference>
<evidence type="ECO:0000256" key="1">
    <source>
        <dbReference type="ARBA" id="ARBA00023267"/>
    </source>
</evidence>
<dbReference type="Gene3D" id="2.40.50.100">
    <property type="match status" value="1"/>
</dbReference>
<dbReference type="SUPFAM" id="SSF51230">
    <property type="entry name" value="Single hybrid motif"/>
    <property type="match status" value="1"/>
</dbReference>
<dbReference type="EMBL" id="DF952378">
    <property type="protein sequence ID" value="GAN44359.1"/>
    <property type="molecule type" value="Genomic_DNA"/>
</dbReference>
<dbReference type="InterPro" id="IPR050856">
    <property type="entry name" value="Biotin_carboxylase_complex"/>
</dbReference>
<dbReference type="AlphaFoldDB" id="A0A0S6YYG9"/>